<name>A0AAD5Y819_9APHY</name>
<gene>
    <name evidence="1" type="ORF">NLI96_g11928</name>
</gene>
<keyword evidence="2" id="KW-1185">Reference proteome</keyword>
<protein>
    <submittedName>
        <fullName evidence="1">Uncharacterized protein</fullName>
    </submittedName>
</protein>
<evidence type="ECO:0000313" key="1">
    <source>
        <dbReference type="EMBL" id="KAJ3475299.1"/>
    </source>
</evidence>
<organism evidence="1 2">
    <name type="scientific">Meripilus lineatus</name>
    <dbReference type="NCBI Taxonomy" id="2056292"/>
    <lineage>
        <taxon>Eukaryota</taxon>
        <taxon>Fungi</taxon>
        <taxon>Dikarya</taxon>
        <taxon>Basidiomycota</taxon>
        <taxon>Agaricomycotina</taxon>
        <taxon>Agaricomycetes</taxon>
        <taxon>Polyporales</taxon>
        <taxon>Meripilaceae</taxon>
        <taxon>Meripilus</taxon>
    </lineage>
</organism>
<sequence>MPTLTLSYLNRRQTRQLYTEPLSGVTYHLFDIVAVLPEDIPGQPICADLMWAKIVRIVCVPERRGYRGYALLRRLYSREEIVARTAHDTRDSDTSRFVRSLGAREYVLGAGTEWLPIWRIDHHADITFMPMDDITFPPLPPNSRYYRNHGSIQRSHLHPGRLFVSGYQRICTVECTRHGLFHPDLEQIRFCPTCFKWFHLDCLHVGPQTTADVVPSLGNDVLQGLAAVPAQRGPIFSHGWLCSTEMTTLLARDLSAGNDLSVYWNEDLAFDVLQWMPDMALLPDCGRAFLNQVVIHAINLLGRQNYAVCPQCNHHI</sequence>
<accession>A0AAD5Y819</accession>
<comment type="caution">
    <text evidence="1">The sequence shown here is derived from an EMBL/GenBank/DDBJ whole genome shotgun (WGS) entry which is preliminary data.</text>
</comment>
<dbReference type="EMBL" id="JANAWD010000880">
    <property type="protein sequence ID" value="KAJ3475299.1"/>
    <property type="molecule type" value="Genomic_DNA"/>
</dbReference>
<proteinExistence type="predicted"/>
<dbReference type="Proteomes" id="UP001212997">
    <property type="component" value="Unassembled WGS sequence"/>
</dbReference>
<evidence type="ECO:0000313" key="2">
    <source>
        <dbReference type="Proteomes" id="UP001212997"/>
    </source>
</evidence>
<reference evidence="1" key="1">
    <citation type="submission" date="2022-07" db="EMBL/GenBank/DDBJ databases">
        <title>Genome Sequence of Physisporinus lineatus.</title>
        <authorList>
            <person name="Buettner E."/>
        </authorList>
    </citation>
    <scope>NUCLEOTIDE SEQUENCE</scope>
    <source>
        <strain evidence="1">VT162</strain>
    </source>
</reference>
<dbReference type="AlphaFoldDB" id="A0AAD5Y819"/>